<evidence type="ECO:0000256" key="5">
    <source>
        <dbReference type="PROSITE-ProRule" id="PRU00169"/>
    </source>
</evidence>
<dbReference type="GO" id="GO:0000160">
    <property type="term" value="P:phosphorelay signal transduction system"/>
    <property type="evidence" value="ECO:0007669"/>
    <property type="project" value="InterPro"/>
</dbReference>
<dbReference type="GO" id="GO:0006355">
    <property type="term" value="P:regulation of DNA-templated transcription"/>
    <property type="evidence" value="ECO:0007669"/>
    <property type="project" value="InterPro"/>
</dbReference>
<evidence type="ECO:0000313" key="9">
    <source>
        <dbReference type="Proteomes" id="UP000440096"/>
    </source>
</evidence>
<dbReference type="Gene3D" id="3.40.50.2300">
    <property type="match status" value="1"/>
</dbReference>
<dbReference type="SUPFAM" id="SSF46894">
    <property type="entry name" value="C-terminal effector domain of the bipartite response regulators"/>
    <property type="match status" value="1"/>
</dbReference>
<feature type="domain" description="Response regulatory" evidence="7">
    <location>
        <begin position="9"/>
        <end position="127"/>
    </location>
</feature>
<comment type="caution">
    <text evidence="8">The sequence shown here is derived from an EMBL/GenBank/DDBJ whole genome shotgun (WGS) entry which is preliminary data.</text>
</comment>
<dbReference type="AlphaFoldDB" id="A0A6N7Z740"/>
<dbReference type="PROSITE" id="PS50110">
    <property type="entry name" value="RESPONSE_REGULATORY"/>
    <property type="match status" value="1"/>
</dbReference>
<evidence type="ECO:0000259" key="6">
    <source>
        <dbReference type="PROSITE" id="PS50043"/>
    </source>
</evidence>
<accession>A0A6N7Z740</accession>
<dbReference type="InterPro" id="IPR000792">
    <property type="entry name" value="Tscrpt_reg_LuxR_C"/>
</dbReference>
<dbReference type="EMBL" id="WMBA01000041">
    <property type="protein sequence ID" value="MTD56931.1"/>
    <property type="molecule type" value="Genomic_DNA"/>
</dbReference>
<dbReference type="Proteomes" id="UP000440096">
    <property type="component" value="Unassembled WGS sequence"/>
</dbReference>
<evidence type="ECO:0000259" key="7">
    <source>
        <dbReference type="PROSITE" id="PS50110"/>
    </source>
</evidence>
<dbReference type="InterPro" id="IPR011006">
    <property type="entry name" value="CheY-like_superfamily"/>
</dbReference>
<gene>
    <name evidence="8" type="ORF">GKO32_23590</name>
</gene>
<keyword evidence="4" id="KW-0804">Transcription</keyword>
<evidence type="ECO:0000313" key="8">
    <source>
        <dbReference type="EMBL" id="MTD56931.1"/>
    </source>
</evidence>
<dbReference type="CDD" id="cd06170">
    <property type="entry name" value="LuxR_C_like"/>
    <property type="match status" value="1"/>
</dbReference>
<keyword evidence="9" id="KW-1185">Reference proteome</keyword>
<dbReference type="PANTHER" id="PTHR43214:SF24">
    <property type="entry name" value="TRANSCRIPTIONAL REGULATORY PROTEIN NARL-RELATED"/>
    <property type="match status" value="1"/>
</dbReference>
<dbReference type="SMART" id="SM00421">
    <property type="entry name" value="HTH_LUXR"/>
    <property type="match status" value="1"/>
</dbReference>
<evidence type="ECO:0000256" key="3">
    <source>
        <dbReference type="ARBA" id="ARBA00023125"/>
    </source>
</evidence>
<dbReference type="PANTHER" id="PTHR43214">
    <property type="entry name" value="TWO-COMPONENT RESPONSE REGULATOR"/>
    <property type="match status" value="1"/>
</dbReference>
<dbReference type="OrthoDB" id="9808843at2"/>
<dbReference type="Pfam" id="PF00196">
    <property type="entry name" value="GerE"/>
    <property type="match status" value="1"/>
</dbReference>
<dbReference type="PRINTS" id="PR00038">
    <property type="entry name" value="HTHLUXR"/>
</dbReference>
<dbReference type="CDD" id="cd17535">
    <property type="entry name" value="REC_NarL-like"/>
    <property type="match status" value="1"/>
</dbReference>
<feature type="modified residue" description="4-aspartylphosphate" evidence="5">
    <location>
        <position position="60"/>
    </location>
</feature>
<keyword evidence="3" id="KW-0238">DNA-binding</keyword>
<protein>
    <submittedName>
        <fullName evidence="8">Response regulator</fullName>
    </submittedName>
</protein>
<feature type="domain" description="HTH luxR-type" evidence="6">
    <location>
        <begin position="153"/>
        <end position="218"/>
    </location>
</feature>
<dbReference type="SMART" id="SM00448">
    <property type="entry name" value="REC"/>
    <property type="match status" value="1"/>
</dbReference>
<dbReference type="Pfam" id="PF00072">
    <property type="entry name" value="Response_reg"/>
    <property type="match status" value="1"/>
</dbReference>
<organism evidence="8 9">
    <name type="scientific">Amycolatopsis pithecellobii</name>
    <dbReference type="NCBI Taxonomy" id="664692"/>
    <lineage>
        <taxon>Bacteria</taxon>
        <taxon>Bacillati</taxon>
        <taxon>Actinomycetota</taxon>
        <taxon>Actinomycetes</taxon>
        <taxon>Pseudonocardiales</taxon>
        <taxon>Pseudonocardiaceae</taxon>
        <taxon>Amycolatopsis</taxon>
    </lineage>
</organism>
<evidence type="ECO:0000256" key="4">
    <source>
        <dbReference type="ARBA" id="ARBA00023163"/>
    </source>
</evidence>
<name>A0A6N7Z740_9PSEU</name>
<dbReference type="InterPro" id="IPR001789">
    <property type="entry name" value="Sig_transdc_resp-reg_receiver"/>
</dbReference>
<proteinExistence type="predicted"/>
<dbReference type="PROSITE" id="PS50043">
    <property type="entry name" value="HTH_LUXR_2"/>
    <property type="match status" value="1"/>
</dbReference>
<reference evidence="8 9" key="1">
    <citation type="submission" date="2019-11" db="EMBL/GenBank/DDBJ databases">
        <title>Draft genome of Amycolatopsis RM579.</title>
        <authorList>
            <person name="Duangmal K."/>
            <person name="Mingma R."/>
        </authorList>
    </citation>
    <scope>NUCLEOTIDE SEQUENCE [LARGE SCALE GENOMIC DNA]</scope>
    <source>
        <strain evidence="8 9">RM579</strain>
    </source>
</reference>
<dbReference type="InterPro" id="IPR039420">
    <property type="entry name" value="WalR-like"/>
</dbReference>
<keyword evidence="1 5" id="KW-0597">Phosphoprotein</keyword>
<sequence length="221" mass="23828">MRRETVPLRVLIADDQAMVRTGFRLILEGEPEIEVVGEAADGEQAVRLARELRPDVTLMDIRMPGVDGLQATKLLAGPDVPDPLHVVMVTTFGLDENVHAALRAGACGFLLKDAGATLLIEAVHAAAQGESLVSPAITTRLLKHFVGSAPKKVSKPDSPLTQREVEVVKAVARGRTNAEICEALVVSLSTVKTHLAAAQRKLRARNRTEIAIWAWESGLVR</sequence>
<evidence type="ECO:0000256" key="1">
    <source>
        <dbReference type="ARBA" id="ARBA00022553"/>
    </source>
</evidence>
<evidence type="ECO:0000256" key="2">
    <source>
        <dbReference type="ARBA" id="ARBA00023015"/>
    </source>
</evidence>
<dbReference type="RefSeq" id="WP_154759075.1">
    <property type="nucleotide sequence ID" value="NZ_WMBA01000041.1"/>
</dbReference>
<dbReference type="SUPFAM" id="SSF52172">
    <property type="entry name" value="CheY-like"/>
    <property type="match status" value="1"/>
</dbReference>
<dbReference type="InterPro" id="IPR016032">
    <property type="entry name" value="Sig_transdc_resp-reg_C-effctor"/>
</dbReference>
<dbReference type="InterPro" id="IPR058245">
    <property type="entry name" value="NreC/VraR/RcsB-like_REC"/>
</dbReference>
<keyword evidence="2" id="KW-0805">Transcription regulation</keyword>
<dbReference type="GO" id="GO:0003677">
    <property type="term" value="F:DNA binding"/>
    <property type="evidence" value="ECO:0007669"/>
    <property type="project" value="UniProtKB-KW"/>
</dbReference>